<reference evidence="10 12" key="1">
    <citation type="submission" date="2008-03" db="EMBL/GenBank/DDBJ databases">
        <title>Annotation of Ixodes scapularis.</title>
        <authorList>
            <consortium name="Ixodes scapularis Genome Project Consortium"/>
            <person name="Caler E."/>
            <person name="Hannick L.I."/>
            <person name="Bidwell S."/>
            <person name="Joardar V."/>
            <person name="Thiagarajan M."/>
            <person name="Amedeo P."/>
            <person name="Galinsky K.J."/>
            <person name="Schobel S."/>
            <person name="Inman J."/>
            <person name="Hostetler J."/>
            <person name="Miller J."/>
            <person name="Hammond M."/>
            <person name="Megy K."/>
            <person name="Lawson D."/>
            <person name="Kodira C."/>
            <person name="Sutton G."/>
            <person name="Meyer J."/>
            <person name="Hill C.A."/>
            <person name="Birren B."/>
            <person name="Nene V."/>
            <person name="Collins F."/>
            <person name="Alarcon-Chaidez F."/>
            <person name="Wikel S."/>
            <person name="Strausberg R."/>
        </authorList>
    </citation>
    <scope>NUCLEOTIDE SEQUENCE [LARGE SCALE GENOMIC DNA]</scope>
    <source>
        <strain evidence="12">Wikel</strain>
        <strain evidence="10">Wikel colony</strain>
    </source>
</reference>
<dbReference type="Gene3D" id="3.40.50.300">
    <property type="entry name" value="P-loop containing nucleotide triphosphate hydrolases"/>
    <property type="match status" value="1"/>
</dbReference>
<evidence type="ECO:0000256" key="2">
    <source>
        <dbReference type="ARBA" id="ARBA00008124"/>
    </source>
</evidence>
<dbReference type="EnsemblMetazoa" id="ISCW022331-RA">
    <property type="protein sequence ID" value="ISCW022331-PA"/>
    <property type="gene ID" value="ISCW022331"/>
</dbReference>
<dbReference type="HOGENOM" id="CLU_2690598_0_0_1"/>
<keyword evidence="4" id="KW-0812">Transmembrane</keyword>
<dbReference type="PANTHER" id="PTHR14647">
    <property type="entry name" value="GALACTOSE-3-O-SULFOTRANSFERASE"/>
    <property type="match status" value="1"/>
</dbReference>
<dbReference type="GO" id="GO:0009247">
    <property type="term" value="P:glycolipid biosynthetic process"/>
    <property type="evidence" value="ECO:0007669"/>
    <property type="project" value="InterPro"/>
</dbReference>
<keyword evidence="5" id="KW-0735">Signal-anchor</keyword>
<proteinExistence type="inferred from homology"/>
<evidence type="ECO:0000256" key="5">
    <source>
        <dbReference type="ARBA" id="ARBA00022968"/>
    </source>
</evidence>
<dbReference type="STRING" id="6945.B7QE94"/>
<dbReference type="PANTHER" id="PTHR14647:SF87">
    <property type="entry name" value="PUTATIVE-RELATED"/>
    <property type="match status" value="1"/>
</dbReference>
<keyword evidence="7" id="KW-0333">Golgi apparatus</keyword>
<evidence type="ECO:0000256" key="3">
    <source>
        <dbReference type="ARBA" id="ARBA00022679"/>
    </source>
</evidence>
<evidence type="ECO:0000256" key="6">
    <source>
        <dbReference type="ARBA" id="ARBA00022989"/>
    </source>
</evidence>
<dbReference type="PaxDb" id="6945-B7QE94"/>
<evidence type="ECO:0000256" key="7">
    <source>
        <dbReference type="ARBA" id="ARBA00023034"/>
    </source>
</evidence>
<dbReference type="Pfam" id="PF06990">
    <property type="entry name" value="Gal-3-0_sulfotr"/>
    <property type="match status" value="1"/>
</dbReference>
<name>B7QE94_IXOSC</name>
<accession>B7QE94</accession>
<dbReference type="InterPro" id="IPR027417">
    <property type="entry name" value="P-loop_NTPase"/>
</dbReference>
<comment type="subcellular location">
    <subcellularLocation>
        <location evidence="1">Golgi apparatus membrane</location>
        <topology evidence="1">Single-pass type II membrane protein</topology>
    </subcellularLocation>
</comment>
<evidence type="ECO:0000256" key="9">
    <source>
        <dbReference type="ARBA" id="ARBA00023180"/>
    </source>
</evidence>
<evidence type="ECO:0000256" key="4">
    <source>
        <dbReference type="ARBA" id="ARBA00022692"/>
    </source>
</evidence>
<gene>
    <name evidence="10" type="ORF">IscW_ISCW022331</name>
</gene>
<keyword evidence="6" id="KW-1133">Transmembrane helix</keyword>
<dbReference type="Proteomes" id="UP000001555">
    <property type="component" value="Unassembled WGS sequence"/>
</dbReference>
<evidence type="ECO:0000256" key="8">
    <source>
        <dbReference type="ARBA" id="ARBA00023136"/>
    </source>
</evidence>
<dbReference type="VEuPathDB" id="VectorBase:ISCW022331"/>
<organism>
    <name type="scientific">Ixodes scapularis</name>
    <name type="common">Black-legged tick</name>
    <name type="synonym">Deer tick</name>
    <dbReference type="NCBI Taxonomy" id="6945"/>
    <lineage>
        <taxon>Eukaryota</taxon>
        <taxon>Metazoa</taxon>
        <taxon>Ecdysozoa</taxon>
        <taxon>Arthropoda</taxon>
        <taxon>Chelicerata</taxon>
        <taxon>Arachnida</taxon>
        <taxon>Acari</taxon>
        <taxon>Parasitiformes</taxon>
        <taxon>Ixodida</taxon>
        <taxon>Ixodoidea</taxon>
        <taxon>Ixodidae</taxon>
        <taxon>Ixodinae</taxon>
        <taxon>Ixodes</taxon>
    </lineage>
</organism>
<dbReference type="InterPro" id="IPR009729">
    <property type="entry name" value="Gal-3-0_sulfotransfrase"/>
</dbReference>
<keyword evidence="12" id="KW-1185">Reference proteome</keyword>
<evidence type="ECO:0000256" key="1">
    <source>
        <dbReference type="ARBA" id="ARBA00004323"/>
    </source>
</evidence>
<dbReference type="GO" id="GO:0001733">
    <property type="term" value="F:galactosylceramide sulfotransferase activity"/>
    <property type="evidence" value="ECO:0007669"/>
    <property type="project" value="InterPro"/>
</dbReference>
<dbReference type="InParanoid" id="B7QE94"/>
<protein>
    <submittedName>
        <fullName evidence="10 11">Uncharacterized protein</fullName>
    </submittedName>
</protein>
<keyword evidence="3" id="KW-0808">Transferase</keyword>
<dbReference type="GO" id="GO:0000139">
    <property type="term" value="C:Golgi membrane"/>
    <property type="evidence" value="ECO:0007669"/>
    <property type="project" value="UniProtKB-SubCell"/>
</dbReference>
<dbReference type="EMBL" id="ABJB010452256">
    <property type="status" value="NOT_ANNOTATED_CDS"/>
    <property type="molecule type" value="Genomic_DNA"/>
</dbReference>
<dbReference type="VEuPathDB" id="VectorBase:ISCI022331"/>
<dbReference type="EMBL" id="DS919778">
    <property type="protein sequence ID" value="EEC17166.1"/>
    <property type="molecule type" value="Genomic_DNA"/>
</dbReference>
<evidence type="ECO:0000313" key="10">
    <source>
        <dbReference type="EMBL" id="EEC17166.1"/>
    </source>
</evidence>
<evidence type="ECO:0000313" key="12">
    <source>
        <dbReference type="Proteomes" id="UP000001555"/>
    </source>
</evidence>
<dbReference type="EMBL" id="ABJB010337440">
    <property type="status" value="NOT_ANNOTATED_CDS"/>
    <property type="molecule type" value="Genomic_DNA"/>
</dbReference>
<dbReference type="AlphaFoldDB" id="B7QE94"/>
<sequence>MLRAGRFLSNRTGSSGGDCRGCCRPALNVFLLKTHKCASSTVQNVLMRFGDRRNLSFALPQGGNYFGHPKSFSM</sequence>
<reference evidence="11" key="2">
    <citation type="submission" date="2020-05" db="UniProtKB">
        <authorList>
            <consortium name="EnsemblMetazoa"/>
        </authorList>
    </citation>
    <scope>IDENTIFICATION</scope>
    <source>
        <strain evidence="11">wikel</strain>
    </source>
</reference>
<evidence type="ECO:0000313" key="11">
    <source>
        <dbReference type="EnsemblMetazoa" id="ISCW022331-PA"/>
    </source>
</evidence>
<keyword evidence="8" id="KW-0472">Membrane</keyword>
<comment type="similarity">
    <text evidence="2">Belongs to the galactose-3-O-sulfotransferase family.</text>
</comment>
<keyword evidence="9" id="KW-0325">Glycoprotein</keyword>